<dbReference type="Gene3D" id="2.40.170.20">
    <property type="entry name" value="TonB-dependent receptor, beta-barrel domain"/>
    <property type="match status" value="1"/>
</dbReference>
<keyword evidence="10" id="KW-1185">Reference proteome</keyword>
<feature type="chain" id="PRO_5001934736" evidence="6">
    <location>
        <begin position="30"/>
        <end position="1070"/>
    </location>
</feature>
<dbReference type="Pfam" id="PF00593">
    <property type="entry name" value="TonB_dep_Rec_b-barrel"/>
    <property type="match status" value="1"/>
</dbReference>
<dbReference type="InterPro" id="IPR000531">
    <property type="entry name" value="Beta-barrel_TonB"/>
</dbReference>
<dbReference type="Proteomes" id="UP000033200">
    <property type="component" value="Chromosome"/>
</dbReference>
<dbReference type="STRING" id="1549858.MC45_15985"/>
<keyword evidence="2 4" id="KW-0472">Membrane</keyword>
<keyword evidence="9" id="KW-0675">Receptor</keyword>
<dbReference type="InterPro" id="IPR036942">
    <property type="entry name" value="Beta-barrel_TonB_sf"/>
</dbReference>
<dbReference type="Gene3D" id="2.170.130.10">
    <property type="entry name" value="TonB-dependent receptor, plug domain"/>
    <property type="match status" value="1"/>
</dbReference>
<accession>A0A097EJ86</accession>
<protein>
    <submittedName>
        <fullName evidence="9">TonB-dependent receptor</fullName>
    </submittedName>
</protein>
<feature type="domain" description="TonB-dependent receptor-like beta-barrel" evidence="7">
    <location>
        <begin position="508"/>
        <end position="1037"/>
    </location>
</feature>
<feature type="signal peptide" evidence="6">
    <location>
        <begin position="1"/>
        <end position="29"/>
    </location>
</feature>
<keyword evidence="4" id="KW-0798">TonB box</keyword>
<feature type="region of interest" description="Disordered" evidence="5">
    <location>
        <begin position="33"/>
        <end position="55"/>
    </location>
</feature>
<reference evidence="9 10" key="1">
    <citation type="submission" date="2014-09" db="EMBL/GenBank/DDBJ databases">
        <title>Using Illumina technology Improving SMRT sequencing Genome Assembly by RASTools.</title>
        <authorList>
            <person name="Zhou Y."/>
            <person name="Ma T."/>
            <person name="Liu T."/>
        </authorList>
    </citation>
    <scope>NUCLEOTIDE SEQUENCE [LARGE SCALE GENOMIC DNA]</scope>
    <source>
        <strain evidence="9 10">ATCC 55669</strain>
    </source>
</reference>
<evidence type="ECO:0000256" key="1">
    <source>
        <dbReference type="ARBA" id="ARBA00004442"/>
    </source>
</evidence>
<sequence>MRGFSPLRALVCTTSVGAIALCLTTPASAQVVGGGDDSNAPATNAQPGSEDAPRAAQDGATTATAEGSGEDIVVTGIRASLNRAIDIKRNSNGIVDAISAEDIGKFPDTNLAESLQRVSGVSINRVNGEGAEVTARGFGGGFNLVTLNGRQLPATNLQGVGGDQSVDFATATGRSFDFGNLASEGVSTLEVYKTGRAAIPTGGIGATINVITRKPLDSRQSGLSGSIGAKASYDTSISKDEDGLAKVTPEVSGLLNWKNDSDTFGVALFGSYQKRNSAAASSTSNAWNIRTIDNPGDIFGANTVINNRPPAGSLIAFPNDARYHFSESTRERINASGVMQFRPVESLLLTADVLWAQNRQNEARQDQTNWLNRPFGTVTFDNSPVPTATVISQAVPDPKDTGYEQQFRATKDKLEEYGLNAAWDVSDKFKLVADIQHSKSQALPDASNGASSTLFSMGANVVNGQTIDWSRGFPQVSETINDCNALSSNAGPGRVIGNCNGQLDAGDLGTQVARTNSARQIQTINQAQLGLGWDLGGGSKAEFGGSYIDSKLRSTRTQTTQTLGDWSISNPGEVEAQAAGLIKTFCLVCKFDHFKPGVTGPGLNAFRGNAVALNNIFSPLYAARGNPVTAGSANDDRIEEKIASAYGQLTWKGQIAGADATMVVGARYEVTKVRAFSLVNGPSAIIWTSDNDFNVPGSSAATPLSGRGSYDNLLPAIDFQISPFENVITRVSFSKTIARPSYGDQFVSSTAAAGSRATLFGGQPNGTTGNPNLRPLVSDNFDISAEWYFKSSSYLSAGFFDKRVRNFVGTGLSNGNLFGLRDATTGAAGSRSGTAAEALGRLGLDRTDINLFSYTARLVQNGGNVAQTDADIRANSSGTSVNGGYFDQLSRSVDITPDANDPLAIFSIASPINNRDAEIYGAEFAGQYFFGRTGIGVAASYTLVRGNVGIDVLAAPTADQFALLGLSDTANASLIYDKNGLSARLTYNWRAKYLSEIGRGGTTDRNPVFFAPYSSVDVNVSWDINQQIAVSLEGINLTSESVRSYGRSENQTFFAQENKPRLLLGARYRF</sequence>
<dbReference type="GO" id="GO:0009279">
    <property type="term" value="C:cell outer membrane"/>
    <property type="evidence" value="ECO:0007669"/>
    <property type="project" value="UniProtKB-SubCell"/>
</dbReference>
<dbReference type="Pfam" id="PF07715">
    <property type="entry name" value="Plug"/>
    <property type="match status" value="1"/>
</dbReference>
<dbReference type="NCBIfam" id="TIGR01782">
    <property type="entry name" value="TonB-Xanth-Caul"/>
    <property type="match status" value="1"/>
</dbReference>
<evidence type="ECO:0000313" key="9">
    <source>
        <dbReference type="EMBL" id="AIT07618.1"/>
    </source>
</evidence>
<organism evidence="9 10">
    <name type="scientific">Sphingomonas taxi</name>
    <dbReference type="NCBI Taxonomy" id="1549858"/>
    <lineage>
        <taxon>Bacteria</taxon>
        <taxon>Pseudomonadati</taxon>
        <taxon>Pseudomonadota</taxon>
        <taxon>Alphaproteobacteria</taxon>
        <taxon>Sphingomonadales</taxon>
        <taxon>Sphingomonadaceae</taxon>
        <taxon>Sphingomonas</taxon>
    </lineage>
</organism>
<gene>
    <name evidence="9" type="ORF">MC45_15985</name>
</gene>
<evidence type="ECO:0000256" key="4">
    <source>
        <dbReference type="RuleBase" id="RU003357"/>
    </source>
</evidence>
<dbReference type="EMBL" id="CP009571">
    <property type="protein sequence ID" value="AIT07618.1"/>
    <property type="molecule type" value="Genomic_DNA"/>
</dbReference>
<name>A0A097EJ86_9SPHN</name>
<dbReference type="RefSeq" id="WP_038665278.1">
    <property type="nucleotide sequence ID" value="NZ_CP009571.1"/>
</dbReference>
<evidence type="ECO:0000259" key="8">
    <source>
        <dbReference type="Pfam" id="PF07715"/>
    </source>
</evidence>
<dbReference type="SUPFAM" id="SSF56935">
    <property type="entry name" value="Porins"/>
    <property type="match status" value="1"/>
</dbReference>
<dbReference type="PANTHER" id="PTHR40980">
    <property type="entry name" value="PLUG DOMAIN-CONTAINING PROTEIN"/>
    <property type="match status" value="1"/>
</dbReference>
<dbReference type="HOGENOM" id="CLU_006935_2_0_5"/>
<evidence type="ECO:0000313" key="10">
    <source>
        <dbReference type="Proteomes" id="UP000033200"/>
    </source>
</evidence>
<proteinExistence type="inferred from homology"/>
<keyword evidence="3" id="KW-0998">Cell outer membrane</keyword>
<comment type="similarity">
    <text evidence="4">Belongs to the TonB-dependent receptor family.</text>
</comment>
<evidence type="ECO:0000256" key="5">
    <source>
        <dbReference type="SAM" id="MobiDB-lite"/>
    </source>
</evidence>
<comment type="subcellular location">
    <subcellularLocation>
        <location evidence="1 4">Cell outer membrane</location>
    </subcellularLocation>
</comment>
<evidence type="ECO:0000256" key="3">
    <source>
        <dbReference type="ARBA" id="ARBA00023237"/>
    </source>
</evidence>
<evidence type="ECO:0000259" key="7">
    <source>
        <dbReference type="Pfam" id="PF00593"/>
    </source>
</evidence>
<feature type="domain" description="TonB-dependent receptor plug" evidence="8">
    <location>
        <begin position="88"/>
        <end position="199"/>
    </location>
</feature>
<dbReference type="AlphaFoldDB" id="A0A097EJ86"/>
<dbReference type="InterPro" id="IPR012910">
    <property type="entry name" value="Plug_dom"/>
</dbReference>
<keyword evidence="6" id="KW-0732">Signal</keyword>
<dbReference type="KEGG" id="stax:MC45_15985"/>
<dbReference type="eggNOG" id="COG1629">
    <property type="taxonomic scope" value="Bacteria"/>
</dbReference>
<dbReference type="InterPro" id="IPR037066">
    <property type="entry name" value="Plug_dom_sf"/>
</dbReference>
<dbReference type="PANTHER" id="PTHR40980:SF3">
    <property type="entry name" value="TONB-DEPENDENT RECEPTOR-LIKE BETA-BARREL DOMAIN-CONTAINING PROTEIN"/>
    <property type="match status" value="1"/>
</dbReference>
<evidence type="ECO:0000256" key="6">
    <source>
        <dbReference type="SAM" id="SignalP"/>
    </source>
</evidence>
<evidence type="ECO:0000256" key="2">
    <source>
        <dbReference type="ARBA" id="ARBA00023136"/>
    </source>
</evidence>
<dbReference type="InterPro" id="IPR010104">
    <property type="entry name" value="TonB_rcpt_bac"/>
</dbReference>